<keyword evidence="2" id="KW-1133">Transmembrane helix</keyword>
<keyword evidence="2" id="KW-0472">Membrane</keyword>
<feature type="transmembrane region" description="Helical" evidence="2">
    <location>
        <begin position="16"/>
        <end position="36"/>
    </location>
</feature>
<evidence type="ECO:0000313" key="5">
    <source>
        <dbReference type="EMBL" id="MCW2306561.1"/>
    </source>
</evidence>
<dbReference type="Pfam" id="PF01471">
    <property type="entry name" value="PG_binding_1"/>
    <property type="match status" value="1"/>
</dbReference>
<feature type="domain" description="Peptidase C14 caspase" evidence="3">
    <location>
        <begin position="323"/>
        <end position="563"/>
    </location>
</feature>
<dbReference type="SUPFAM" id="SSF47090">
    <property type="entry name" value="PGBD-like"/>
    <property type="match status" value="1"/>
</dbReference>
<feature type="compositionally biased region" description="Basic residues" evidence="1">
    <location>
        <begin position="67"/>
        <end position="85"/>
    </location>
</feature>
<dbReference type="Gene3D" id="3.40.50.1460">
    <property type="match status" value="1"/>
</dbReference>
<feature type="region of interest" description="Disordered" evidence="1">
    <location>
        <begin position="65"/>
        <end position="99"/>
    </location>
</feature>
<dbReference type="InterPro" id="IPR036365">
    <property type="entry name" value="PGBD-like_sf"/>
</dbReference>
<evidence type="ECO:0000256" key="1">
    <source>
        <dbReference type="SAM" id="MobiDB-lite"/>
    </source>
</evidence>
<evidence type="ECO:0000259" key="3">
    <source>
        <dbReference type="Pfam" id="PF00656"/>
    </source>
</evidence>
<dbReference type="EMBL" id="JAOQNS010000002">
    <property type="protein sequence ID" value="MCW2306561.1"/>
    <property type="molecule type" value="Genomic_DNA"/>
</dbReference>
<comment type="caution">
    <text evidence="5">The sequence shown here is derived from an EMBL/GenBank/DDBJ whole genome shotgun (WGS) entry which is preliminary data.</text>
</comment>
<dbReference type="Pfam" id="PF00656">
    <property type="entry name" value="Peptidase_C14"/>
    <property type="match status" value="1"/>
</dbReference>
<protein>
    <submittedName>
        <fullName evidence="5">Peptidoglycan hydrolase-like protein with peptidoglycan-binding domain</fullName>
    </submittedName>
</protein>
<dbReference type="Gene3D" id="1.10.101.10">
    <property type="entry name" value="PGBD-like superfamily/PGBD"/>
    <property type="match status" value="1"/>
</dbReference>
<accession>A0ABT3H845</accession>
<proteinExistence type="predicted"/>
<sequence>MTGHPITMQGRSGGRFAMKTTAIVGAFLIMNVMAGARDEASAGGRDFLGGVAVGVIGGAIVNQMQRNNRRGGAQKRRSQRNRNVNRRAPAAAPVQRADSDIVNDQEALRDLGFYGGAIDGVKGGAYEMAVVQYKVSKHLIATSILSSTERALLHAEAKQVSAAAMLGDPAMDPMIAPRPDHRLQMALQVLGFYDGRIDGKIGPKSRRSIVAYQQSVGIAPTGVLSTDQTKQLIASAVAGTQQRLQGIQQQIARLPGRQPATVAAAPAPAAPAALMPVAISAPKAVAPATPAASEADMDAFKNASWRPIEPLHPSANADRRFDVAVLIGNRNYKNDIPAVTFGHRDAEAMKAVLVNKLGFDPENIIDLRDASQGDMATVFGNQNSYKGKIWNYIDPDGRSKVYVFYSGHGVPDIATKTPYILPVDANPSTVEINGFPLDLMYSNINKLDIDKAYVFLDACFSGGSNDRMLIEAASPVYISAEIEVADNNDKLTVMAAATGDQLASWDEKEGHGLFTLFTVNGLSGEADADHDHKITTAELHKYVRYNVRRQARRIYGREQTPILIGDETAVLAN</sequence>
<dbReference type="InterPro" id="IPR029030">
    <property type="entry name" value="Caspase-like_dom_sf"/>
</dbReference>
<dbReference type="Proteomes" id="UP001209755">
    <property type="component" value="Unassembled WGS sequence"/>
</dbReference>
<organism evidence="5 6">
    <name type="scientific">Rhodobium gokarnense</name>
    <dbReference type="NCBI Taxonomy" id="364296"/>
    <lineage>
        <taxon>Bacteria</taxon>
        <taxon>Pseudomonadati</taxon>
        <taxon>Pseudomonadota</taxon>
        <taxon>Alphaproteobacteria</taxon>
        <taxon>Hyphomicrobiales</taxon>
        <taxon>Rhodobiaceae</taxon>
        <taxon>Rhodobium</taxon>
    </lineage>
</organism>
<evidence type="ECO:0000259" key="4">
    <source>
        <dbReference type="Pfam" id="PF01471"/>
    </source>
</evidence>
<reference evidence="6" key="1">
    <citation type="submission" date="2023-07" db="EMBL/GenBank/DDBJ databases">
        <title>Genome sequencing of Purple Non-Sulfur Bacteria from various extreme environments.</title>
        <authorList>
            <person name="Mayer M."/>
        </authorList>
    </citation>
    <scope>NUCLEOTIDE SEQUENCE [LARGE SCALE GENOMIC DNA]</scope>
    <source>
        <strain evidence="6">DSM 17935</strain>
    </source>
</reference>
<keyword evidence="2" id="KW-0812">Transmembrane</keyword>
<keyword evidence="6" id="KW-1185">Reference proteome</keyword>
<evidence type="ECO:0000313" key="6">
    <source>
        <dbReference type="Proteomes" id="UP001209755"/>
    </source>
</evidence>
<evidence type="ECO:0000256" key="2">
    <source>
        <dbReference type="SAM" id="Phobius"/>
    </source>
</evidence>
<feature type="domain" description="Peptidoglycan binding-like" evidence="4">
    <location>
        <begin position="183"/>
        <end position="231"/>
    </location>
</feature>
<dbReference type="PROSITE" id="PS00018">
    <property type="entry name" value="EF_HAND_1"/>
    <property type="match status" value="1"/>
</dbReference>
<name>A0ABT3H845_9HYPH</name>
<dbReference type="SUPFAM" id="SSF52129">
    <property type="entry name" value="Caspase-like"/>
    <property type="match status" value="1"/>
</dbReference>
<dbReference type="RefSeq" id="WP_264600226.1">
    <property type="nucleotide sequence ID" value="NZ_JAOQNS010000002.1"/>
</dbReference>
<dbReference type="InterPro" id="IPR036366">
    <property type="entry name" value="PGBDSf"/>
</dbReference>
<dbReference type="InterPro" id="IPR011600">
    <property type="entry name" value="Pept_C14_caspase"/>
</dbReference>
<dbReference type="InterPro" id="IPR002477">
    <property type="entry name" value="Peptidoglycan-bd-like"/>
</dbReference>
<feature type="compositionally biased region" description="Low complexity" evidence="1">
    <location>
        <begin position="86"/>
        <end position="96"/>
    </location>
</feature>
<gene>
    <name evidence="5" type="ORF">M2319_000880</name>
</gene>
<dbReference type="InterPro" id="IPR018247">
    <property type="entry name" value="EF_Hand_1_Ca_BS"/>
</dbReference>